<evidence type="ECO:0008006" key="3">
    <source>
        <dbReference type="Google" id="ProtNLM"/>
    </source>
</evidence>
<evidence type="ECO:0000313" key="2">
    <source>
        <dbReference type="EMBL" id="KKM91329.1"/>
    </source>
</evidence>
<feature type="transmembrane region" description="Helical" evidence="1">
    <location>
        <begin position="6"/>
        <end position="28"/>
    </location>
</feature>
<dbReference type="AlphaFoldDB" id="A0A0F9L8W5"/>
<name>A0A0F9L8W5_9ZZZZ</name>
<protein>
    <recommendedName>
        <fullName evidence="3">Adhesin domain-containing protein</fullName>
    </recommendedName>
</protein>
<proteinExistence type="predicted"/>
<reference evidence="2" key="1">
    <citation type="journal article" date="2015" name="Nature">
        <title>Complex archaea that bridge the gap between prokaryotes and eukaryotes.</title>
        <authorList>
            <person name="Spang A."/>
            <person name="Saw J.H."/>
            <person name="Jorgensen S.L."/>
            <person name="Zaremba-Niedzwiedzka K."/>
            <person name="Martijn J."/>
            <person name="Lind A.E."/>
            <person name="van Eijk R."/>
            <person name="Schleper C."/>
            <person name="Guy L."/>
            <person name="Ettema T.J."/>
        </authorList>
    </citation>
    <scope>NUCLEOTIDE SEQUENCE</scope>
</reference>
<dbReference type="EMBL" id="LAZR01006548">
    <property type="protein sequence ID" value="KKM91329.1"/>
    <property type="molecule type" value="Genomic_DNA"/>
</dbReference>
<gene>
    <name evidence="2" type="ORF">LCGC14_1229550</name>
</gene>
<evidence type="ECO:0000256" key="1">
    <source>
        <dbReference type="SAM" id="Phobius"/>
    </source>
</evidence>
<feature type="non-terminal residue" evidence="2">
    <location>
        <position position="205"/>
    </location>
</feature>
<comment type="caution">
    <text evidence="2">The sequence shown here is derived from an EMBL/GenBank/DDBJ whole genome shotgun (WGS) entry which is preliminary data.</text>
</comment>
<keyword evidence="1" id="KW-0472">Membrane</keyword>
<keyword evidence="1" id="KW-1133">Transmembrane helix</keyword>
<keyword evidence="1" id="KW-0812">Transmembrane</keyword>
<sequence length="205" mass="23062">MANKSFVVIFLIAFVGISLIITIPILTLSSSLSNYGTIDEVLTFKYAPDNSSPIEKLNLNVDVGDVEIKYITTPVDYYAKIQVDIEMFGQYIAGKQYSEYFHDVWEIESSSATLTMELLSESWFDPSLWLTQNVSIIITLNANILFDINITINEKGNVHYIVPYAVPINNVDVNTNEGNIFYEFQYCTLEGNITGIANDGNIELK</sequence>
<accession>A0A0F9L8W5</accession>
<organism evidence="2">
    <name type="scientific">marine sediment metagenome</name>
    <dbReference type="NCBI Taxonomy" id="412755"/>
    <lineage>
        <taxon>unclassified sequences</taxon>
        <taxon>metagenomes</taxon>
        <taxon>ecological metagenomes</taxon>
    </lineage>
</organism>